<name>A0A430R5Z0_THESC</name>
<keyword evidence="3" id="KW-0235">DNA replication</keyword>
<dbReference type="InterPro" id="IPR001098">
    <property type="entry name" value="DNA-dir_DNA_pol_A_palm_dom"/>
</dbReference>
<dbReference type="Proteomes" id="UP000288051">
    <property type="component" value="Unassembled WGS sequence"/>
</dbReference>
<dbReference type="RefSeq" id="WP_084221139.1">
    <property type="nucleotide sequence ID" value="NZ_PELM01000185.1"/>
</dbReference>
<sequence length="110" mass="12231">MRVQRTTSRFTEKLNTPVQGSEADGLKLALGLLYERRHEVPGAFPVLAVHDEVVVEAPAEKAEGALAWVRQIMVEAMERVMACARLPVPVEVEAGVYEAWGFTPWKQQSV</sequence>
<dbReference type="AlphaFoldDB" id="A0A430R5Z0"/>
<dbReference type="InterPro" id="IPR002298">
    <property type="entry name" value="DNA_polymerase_A"/>
</dbReference>
<gene>
    <name evidence="7" type="ORF">CSW37_06395</name>
    <name evidence="6" type="ORF">CSW50_06620</name>
</gene>
<proteinExistence type="predicted"/>
<evidence type="ECO:0000256" key="4">
    <source>
        <dbReference type="ARBA" id="ARBA00049244"/>
    </source>
</evidence>
<protein>
    <recommendedName>
        <fullName evidence="2">DNA polymerase I, thermostable</fullName>
        <ecNumber evidence="1">2.7.7.7</ecNumber>
    </recommendedName>
</protein>
<dbReference type="InterPro" id="IPR043502">
    <property type="entry name" value="DNA/RNA_pol_sf"/>
</dbReference>
<evidence type="ECO:0000256" key="1">
    <source>
        <dbReference type="ARBA" id="ARBA00012417"/>
    </source>
</evidence>
<dbReference type="PRINTS" id="PR00868">
    <property type="entry name" value="DNAPOLI"/>
</dbReference>
<dbReference type="EC" id="2.7.7.7" evidence="1"/>
<evidence type="ECO:0000313" key="9">
    <source>
        <dbReference type="Proteomes" id="UP000288082"/>
    </source>
</evidence>
<dbReference type="GO" id="GO:0003677">
    <property type="term" value="F:DNA binding"/>
    <property type="evidence" value="ECO:0007669"/>
    <property type="project" value="InterPro"/>
</dbReference>
<evidence type="ECO:0000256" key="3">
    <source>
        <dbReference type="ARBA" id="ARBA00022705"/>
    </source>
</evidence>
<dbReference type="Proteomes" id="UP000288082">
    <property type="component" value="Unassembled WGS sequence"/>
</dbReference>
<comment type="catalytic activity">
    <reaction evidence="4">
        <text>DNA(n) + a 2'-deoxyribonucleoside 5'-triphosphate = DNA(n+1) + diphosphate</text>
        <dbReference type="Rhea" id="RHEA:22508"/>
        <dbReference type="Rhea" id="RHEA-COMP:17339"/>
        <dbReference type="Rhea" id="RHEA-COMP:17340"/>
        <dbReference type="ChEBI" id="CHEBI:33019"/>
        <dbReference type="ChEBI" id="CHEBI:61560"/>
        <dbReference type="ChEBI" id="CHEBI:173112"/>
        <dbReference type="EC" id="2.7.7.7"/>
    </reaction>
</comment>
<comment type="caution">
    <text evidence="6">The sequence shown here is derived from an EMBL/GenBank/DDBJ whole genome shotgun (WGS) entry which is preliminary data.</text>
</comment>
<dbReference type="Pfam" id="PF00476">
    <property type="entry name" value="DNA_pol_A"/>
    <property type="match status" value="1"/>
</dbReference>
<reference evidence="8 9" key="1">
    <citation type="journal article" date="2019" name="Extremophiles">
        <title>Biogeography of thermophiles and predominance of Thermus scotoductus in domestic water heaters.</title>
        <authorList>
            <person name="Wilpiszeski R.L."/>
            <person name="Zhang Z."/>
            <person name="House C.H."/>
        </authorList>
    </citation>
    <scope>NUCLEOTIDE SEQUENCE [LARGE SCALE GENOMIC DNA]</scope>
    <source>
        <strain evidence="7 8">24_S24</strain>
        <strain evidence="6 9">38_S38</strain>
    </source>
</reference>
<dbReference type="EMBL" id="PELZ01000181">
    <property type="protein sequence ID" value="RTH37196.1"/>
    <property type="molecule type" value="Genomic_DNA"/>
</dbReference>
<evidence type="ECO:0000313" key="6">
    <source>
        <dbReference type="EMBL" id="RTH02810.1"/>
    </source>
</evidence>
<dbReference type="Gene3D" id="1.10.150.20">
    <property type="entry name" value="5' to 3' exonuclease, C-terminal subdomain"/>
    <property type="match status" value="1"/>
</dbReference>
<dbReference type="PANTHER" id="PTHR10133:SF27">
    <property type="entry name" value="DNA POLYMERASE NU"/>
    <property type="match status" value="1"/>
</dbReference>
<evidence type="ECO:0000256" key="2">
    <source>
        <dbReference type="ARBA" id="ARBA00021109"/>
    </source>
</evidence>
<evidence type="ECO:0000313" key="7">
    <source>
        <dbReference type="EMBL" id="RTH37196.1"/>
    </source>
</evidence>
<accession>A0A430R5Z0</accession>
<evidence type="ECO:0000313" key="8">
    <source>
        <dbReference type="Proteomes" id="UP000288051"/>
    </source>
</evidence>
<dbReference type="GO" id="GO:0006302">
    <property type="term" value="P:double-strand break repair"/>
    <property type="evidence" value="ECO:0007669"/>
    <property type="project" value="TreeGrafter"/>
</dbReference>
<dbReference type="EMBL" id="PELM01000185">
    <property type="protein sequence ID" value="RTH02810.1"/>
    <property type="molecule type" value="Genomic_DNA"/>
</dbReference>
<evidence type="ECO:0000259" key="5">
    <source>
        <dbReference type="Pfam" id="PF00476"/>
    </source>
</evidence>
<dbReference type="PANTHER" id="PTHR10133">
    <property type="entry name" value="DNA POLYMERASE I"/>
    <property type="match status" value="1"/>
</dbReference>
<dbReference type="SUPFAM" id="SSF56672">
    <property type="entry name" value="DNA/RNA polymerases"/>
    <property type="match status" value="1"/>
</dbReference>
<dbReference type="Gene3D" id="3.30.70.370">
    <property type="match status" value="1"/>
</dbReference>
<feature type="domain" description="DNA-directed DNA polymerase family A palm" evidence="5">
    <location>
        <begin position="11"/>
        <end position="101"/>
    </location>
</feature>
<dbReference type="GO" id="GO:0003887">
    <property type="term" value="F:DNA-directed DNA polymerase activity"/>
    <property type="evidence" value="ECO:0007669"/>
    <property type="project" value="UniProtKB-EC"/>
</dbReference>
<organism evidence="6 9">
    <name type="scientific">Thermus scotoductus</name>
    <dbReference type="NCBI Taxonomy" id="37636"/>
    <lineage>
        <taxon>Bacteria</taxon>
        <taxon>Thermotogati</taxon>
        <taxon>Deinococcota</taxon>
        <taxon>Deinococci</taxon>
        <taxon>Thermales</taxon>
        <taxon>Thermaceae</taxon>
        <taxon>Thermus</taxon>
    </lineage>
</organism>
<dbReference type="GO" id="GO:0006261">
    <property type="term" value="P:DNA-templated DNA replication"/>
    <property type="evidence" value="ECO:0007669"/>
    <property type="project" value="InterPro"/>
</dbReference>